<dbReference type="Proteomes" id="UP000235748">
    <property type="component" value="Unassembled WGS sequence"/>
</dbReference>
<accession>A0A2N6QFK9</accession>
<evidence type="ECO:0000313" key="1">
    <source>
        <dbReference type="EMBL" id="PMC18361.1"/>
    </source>
</evidence>
<reference evidence="1 2" key="1">
    <citation type="submission" date="2017-09" db="EMBL/GenBank/DDBJ databases">
        <title>Bacterial strain isolated from the female urinary microbiota.</title>
        <authorList>
            <person name="Thomas-White K."/>
            <person name="Kumar N."/>
            <person name="Forster S."/>
            <person name="Putonti C."/>
            <person name="Lawley T."/>
            <person name="Wolfe A.J."/>
        </authorList>
    </citation>
    <scope>NUCLEOTIDE SEQUENCE [LARGE SCALE GENOMIC DNA]</scope>
    <source>
        <strain evidence="1 2">UMB0834</strain>
    </source>
</reference>
<dbReference type="InterPro" id="IPR012873">
    <property type="entry name" value="DUF1672"/>
</dbReference>
<proteinExistence type="predicted"/>
<dbReference type="Pfam" id="PF07901">
    <property type="entry name" value="DUF1672"/>
    <property type="match status" value="1"/>
</dbReference>
<evidence type="ECO:0000313" key="2">
    <source>
        <dbReference type="Proteomes" id="UP000235748"/>
    </source>
</evidence>
<protein>
    <submittedName>
        <fullName evidence="1">DUF1672 domain-containing protein</fullName>
    </submittedName>
</protein>
<organism evidence="1 2">
    <name type="scientific">Staphylococcus pettenkoferi</name>
    <dbReference type="NCBI Taxonomy" id="170573"/>
    <lineage>
        <taxon>Bacteria</taxon>
        <taxon>Bacillati</taxon>
        <taxon>Bacillota</taxon>
        <taxon>Bacilli</taxon>
        <taxon>Bacillales</taxon>
        <taxon>Staphylococcaceae</taxon>
        <taxon>Staphylococcus</taxon>
    </lineage>
</organism>
<gene>
    <name evidence="1" type="ORF">CJ235_07975</name>
</gene>
<sequence length="216" mass="25997">MRSSSFFHCNDKNIVFDSFHEFDKSDLNNKKKALKVNDEYSENLVMDVISGFEYRAQKEKYDNLFRYLAKNKNKYHYTGYTKEALRNTIGDGYENEYFNISGYPVTIEEYHQYFEPLLYLNQRDFKNNYENAKKLISTDYKNTLRTNLFSKRKDYTRHNNHSTVLKMAKEIKSRKKDMPEDTEIHLEFQEDKLETKQPYWGNMNPTSYGIFTEVDD</sequence>
<name>A0A2N6QFK9_9STAP</name>
<comment type="caution">
    <text evidence="1">The sequence shown here is derived from an EMBL/GenBank/DDBJ whole genome shotgun (WGS) entry which is preliminary data.</text>
</comment>
<dbReference type="EMBL" id="PNGG01000004">
    <property type="protein sequence ID" value="PMC18361.1"/>
    <property type="molecule type" value="Genomic_DNA"/>
</dbReference>
<dbReference type="AlphaFoldDB" id="A0A2N6QFK9"/>
<dbReference type="RefSeq" id="WP_083307621.1">
    <property type="nucleotide sequence ID" value="NZ_JANSKW010000007.1"/>
</dbReference>